<sequence>METIDLRWVKVNVDMHKQAALQCQIKSIPTLILFQKGQELWRHQGEITSEELKDILVATI</sequence>
<gene>
    <name evidence="2" type="ORF">BC781_10942</name>
</gene>
<dbReference type="CDD" id="cd02947">
    <property type="entry name" value="TRX_family"/>
    <property type="match status" value="1"/>
</dbReference>
<evidence type="ECO:0000313" key="2">
    <source>
        <dbReference type="EMBL" id="PWJ36028.1"/>
    </source>
</evidence>
<accession>A0A315Z070</accession>
<dbReference type="Gene3D" id="3.40.30.10">
    <property type="entry name" value="Glutaredoxin"/>
    <property type="match status" value="1"/>
</dbReference>
<dbReference type="EMBL" id="QGDO01000009">
    <property type="protein sequence ID" value="PWJ36028.1"/>
    <property type="molecule type" value="Genomic_DNA"/>
</dbReference>
<protein>
    <submittedName>
        <fullName evidence="2">Thioredoxin</fullName>
    </submittedName>
</protein>
<feature type="domain" description="Thioredoxin" evidence="1">
    <location>
        <begin position="5"/>
        <end position="56"/>
    </location>
</feature>
<keyword evidence="3" id="KW-1185">Reference proteome</keyword>
<comment type="caution">
    <text evidence="2">The sequence shown here is derived from an EMBL/GenBank/DDBJ whole genome shotgun (WGS) entry which is preliminary data.</text>
</comment>
<dbReference type="Pfam" id="PF00085">
    <property type="entry name" value="Thioredoxin"/>
    <property type="match status" value="1"/>
</dbReference>
<dbReference type="AlphaFoldDB" id="A0A315Z070"/>
<dbReference type="Proteomes" id="UP000245535">
    <property type="component" value="Unassembled WGS sequence"/>
</dbReference>
<name>A0A315Z070_SEDFL</name>
<reference evidence="2 3" key="1">
    <citation type="submission" date="2018-03" db="EMBL/GenBank/DDBJ databases">
        <title>Genomic Encyclopedia of Archaeal and Bacterial Type Strains, Phase II (KMG-II): from individual species to whole genera.</title>
        <authorList>
            <person name="Goeker M."/>
        </authorList>
    </citation>
    <scope>NUCLEOTIDE SEQUENCE [LARGE SCALE GENOMIC DNA]</scope>
    <source>
        <strain evidence="2 3">DSM 28229</strain>
    </source>
</reference>
<proteinExistence type="predicted"/>
<dbReference type="InterPro" id="IPR036249">
    <property type="entry name" value="Thioredoxin-like_sf"/>
</dbReference>
<dbReference type="SUPFAM" id="SSF52833">
    <property type="entry name" value="Thioredoxin-like"/>
    <property type="match status" value="1"/>
</dbReference>
<dbReference type="InterPro" id="IPR013766">
    <property type="entry name" value="Thioredoxin_domain"/>
</dbReference>
<evidence type="ECO:0000259" key="1">
    <source>
        <dbReference type="Pfam" id="PF00085"/>
    </source>
</evidence>
<evidence type="ECO:0000313" key="3">
    <source>
        <dbReference type="Proteomes" id="UP000245535"/>
    </source>
</evidence>
<organism evidence="2 3">
    <name type="scientific">Sediminitomix flava</name>
    <dbReference type="NCBI Taxonomy" id="379075"/>
    <lineage>
        <taxon>Bacteria</taxon>
        <taxon>Pseudomonadati</taxon>
        <taxon>Bacteroidota</taxon>
        <taxon>Cytophagia</taxon>
        <taxon>Cytophagales</taxon>
        <taxon>Flammeovirgaceae</taxon>
        <taxon>Sediminitomix</taxon>
    </lineage>
</organism>